<evidence type="ECO:0000256" key="4">
    <source>
        <dbReference type="ARBA" id="ARBA00023033"/>
    </source>
</evidence>
<evidence type="ECO:0008006" key="7">
    <source>
        <dbReference type="Google" id="ProtNLM"/>
    </source>
</evidence>
<keyword evidence="3" id="KW-0560">Oxidoreductase</keyword>
<dbReference type="InterPro" id="IPR051260">
    <property type="entry name" value="Diverse_substr_monoxygenases"/>
</dbReference>
<keyword evidence="1" id="KW-0285">Flavoprotein</keyword>
<dbReference type="Gene3D" id="3.20.20.30">
    <property type="entry name" value="Luciferase-like domain"/>
    <property type="match status" value="1"/>
</dbReference>
<sequence>MPVGAASMVADVFEQRIREADIDGFNMAYVSNQDSYETAVELLVPELQRRGLMWNDYTVPGGTFRENLYGIPGQTHLPDHHPGTKFKWNATEAHVNSEVRKDEHAGKSGIQLAEALGASPMNVFVAGTAVTVS</sequence>
<accession>A0A2J6S7S9</accession>
<dbReference type="Proteomes" id="UP000235786">
    <property type="component" value="Unassembled WGS sequence"/>
</dbReference>
<dbReference type="GO" id="GO:0016705">
    <property type="term" value="F:oxidoreductase activity, acting on paired donors, with incorporation or reduction of molecular oxygen"/>
    <property type="evidence" value="ECO:0007669"/>
    <property type="project" value="InterPro"/>
</dbReference>
<dbReference type="SUPFAM" id="SSF51679">
    <property type="entry name" value="Bacterial luciferase-like"/>
    <property type="match status" value="1"/>
</dbReference>
<reference evidence="5 6" key="1">
    <citation type="submission" date="2016-04" db="EMBL/GenBank/DDBJ databases">
        <title>A degradative enzymes factory behind the ericoid mycorrhizal symbiosis.</title>
        <authorList>
            <consortium name="DOE Joint Genome Institute"/>
            <person name="Martino E."/>
            <person name="Morin E."/>
            <person name="Grelet G."/>
            <person name="Kuo A."/>
            <person name="Kohler A."/>
            <person name="Daghino S."/>
            <person name="Barry K."/>
            <person name="Choi C."/>
            <person name="Cichocki N."/>
            <person name="Clum A."/>
            <person name="Copeland A."/>
            <person name="Hainaut M."/>
            <person name="Haridas S."/>
            <person name="Labutti K."/>
            <person name="Lindquist E."/>
            <person name="Lipzen A."/>
            <person name="Khouja H.-R."/>
            <person name="Murat C."/>
            <person name="Ohm R."/>
            <person name="Olson A."/>
            <person name="Spatafora J."/>
            <person name="Veneault-Fourrey C."/>
            <person name="Henrissat B."/>
            <person name="Grigoriev I."/>
            <person name="Martin F."/>
            <person name="Perotto S."/>
        </authorList>
    </citation>
    <scope>NUCLEOTIDE SEQUENCE [LARGE SCALE GENOMIC DNA]</scope>
    <source>
        <strain evidence="5 6">F</strain>
    </source>
</reference>
<name>A0A2J6S7S9_HYAVF</name>
<evidence type="ECO:0000313" key="5">
    <source>
        <dbReference type="EMBL" id="PMD46820.1"/>
    </source>
</evidence>
<dbReference type="STRING" id="1149755.A0A2J6S7S9"/>
<dbReference type="PANTHER" id="PTHR30011:SF16">
    <property type="entry name" value="C2H2 FINGER DOMAIN TRANSCRIPTION FACTOR (EUROFUNG)-RELATED"/>
    <property type="match status" value="1"/>
</dbReference>
<evidence type="ECO:0000313" key="6">
    <source>
        <dbReference type="Proteomes" id="UP000235786"/>
    </source>
</evidence>
<evidence type="ECO:0000256" key="1">
    <source>
        <dbReference type="ARBA" id="ARBA00022630"/>
    </source>
</evidence>
<dbReference type="GO" id="GO:0004497">
    <property type="term" value="F:monooxygenase activity"/>
    <property type="evidence" value="ECO:0007669"/>
    <property type="project" value="UniProtKB-KW"/>
</dbReference>
<dbReference type="OrthoDB" id="3559677at2759"/>
<gene>
    <name evidence="5" type="ORF">L207DRAFT_524168</name>
</gene>
<keyword evidence="6" id="KW-1185">Reference proteome</keyword>
<dbReference type="PANTHER" id="PTHR30011">
    <property type="entry name" value="ALKANESULFONATE MONOOXYGENASE-RELATED"/>
    <property type="match status" value="1"/>
</dbReference>
<dbReference type="InterPro" id="IPR036661">
    <property type="entry name" value="Luciferase-like_sf"/>
</dbReference>
<evidence type="ECO:0000256" key="3">
    <source>
        <dbReference type="ARBA" id="ARBA00023002"/>
    </source>
</evidence>
<dbReference type="EMBL" id="KZ613939">
    <property type="protein sequence ID" value="PMD46820.1"/>
    <property type="molecule type" value="Genomic_DNA"/>
</dbReference>
<dbReference type="AlphaFoldDB" id="A0A2J6S7S9"/>
<protein>
    <recommendedName>
        <fullName evidence="7">Bacterial luciferase-like protein</fullName>
    </recommendedName>
</protein>
<keyword evidence="4" id="KW-0503">Monooxygenase</keyword>
<evidence type="ECO:0000256" key="2">
    <source>
        <dbReference type="ARBA" id="ARBA00022643"/>
    </source>
</evidence>
<proteinExistence type="predicted"/>
<organism evidence="5 6">
    <name type="scientific">Hyaloscypha variabilis (strain UAMH 11265 / GT02V1 / F)</name>
    <name type="common">Meliniomyces variabilis</name>
    <dbReference type="NCBI Taxonomy" id="1149755"/>
    <lineage>
        <taxon>Eukaryota</taxon>
        <taxon>Fungi</taxon>
        <taxon>Dikarya</taxon>
        <taxon>Ascomycota</taxon>
        <taxon>Pezizomycotina</taxon>
        <taxon>Leotiomycetes</taxon>
        <taxon>Helotiales</taxon>
        <taxon>Hyaloscyphaceae</taxon>
        <taxon>Hyaloscypha</taxon>
        <taxon>Hyaloscypha variabilis</taxon>
    </lineage>
</organism>
<keyword evidence="2" id="KW-0288">FMN</keyword>